<dbReference type="Proteomes" id="UP000495940">
    <property type="component" value="Chromosome"/>
</dbReference>
<name>A0A6G5RS63_9ACTN</name>
<keyword evidence="3" id="KW-1185">Reference proteome</keyword>
<sequence length="94" mass="10049">MRVRTALSAFAAITVVGLGSLGAAVPAVAAPAAASHRVSAVQAADGLDIHRGKYMTLGGCQTAGQQGIDRGHWDRYQCAEGNMWPWKWNLWTNR</sequence>
<dbReference type="EMBL" id="CP021978">
    <property type="protein sequence ID" value="QCD61015.1"/>
    <property type="molecule type" value="Genomic_DNA"/>
</dbReference>
<evidence type="ECO:0000313" key="3">
    <source>
        <dbReference type="Proteomes" id="UP000495940"/>
    </source>
</evidence>
<proteinExistence type="predicted"/>
<keyword evidence="1" id="KW-0732">Signal</keyword>
<evidence type="ECO:0000313" key="2">
    <source>
        <dbReference type="EMBL" id="QCD61015.1"/>
    </source>
</evidence>
<protein>
    <submittedName>
        <fullName evidence="2">Uncharacterized protein</fullName>
    </submittedName>
</protein>
<feature type="chain" id="PRO_5026161756" evidence="1">
    <location>
        <begin position="30"/>
        <end position="94"/>
    </location>
</feature>
<organism evidence="2 3">
    <name type="scientific">Streptomyces hawaiiensis</name>
    <dbReference type="NCBI Taxonomy" id="67305"/>
    <lineage>
        <taxon>Bacteria</taxon>
        <taxon>Bacillati</taxon>
        <taxon>Actinomycetota</taxon>
        <taxon>Actinomycetes</taxon>
        <taxon>Kitasatosporales</taxon>
        <taxon>Streptomycetaceae</taxon>
        <taxon>Streptomyces</taxon>
    </lineage>
</organism>
<dbReference type="AlphaFoldDB" id="A0A6G5RS63"/>
<dbReference type="RefSeq" id="WP_175436643.1">
    <property type="nucleotide sequence ID" value="NZ_CP021978.1"/>
</dbReference>
<gene>
    <name evidence="2" type="ORF">CEB94_39515</name>
</gene>
<accession>A0A6G5RS63</accession>
<evidence type="ECO:0000256" key="1">
    <source>
        <dbReference type="SAM" id="SignalP"/>
    </source>
</evidence>
<feature type="signal peptide" evidence="1">
    <location>
        <begin position="1"/>
        <end position="29"/>
    </location>
</feature>
<reference evidence="2 3" key="1">
    <citation type="submission" date="2017-06" db="EMBL/GenBank/DDBJ databases">
        <title>Complete Genome Sequence of Streptomyces hawaiiensis NRRL 15010 and insights into acyldepsipeptides biosynthesis.</title>
        <authorList>
            <person name="Mariita R.M."/>
            <person name="Sello J.K."/>
        </authorList>
    </citation>
    <scope>NUCLEOTIDE SEQUENCE [LARGE SCALE GENOMIC DNA]</scope>
    <source>
        <strain evidence="2 3">ATCC 12236</strain>
    </source>
</reference>
<dbReference type="KEGG" id="shaw:CEB94_39515"/>